<evidence type="ECO:0000256" key="2">
    <source>
        <dbReference type="ARBA" id="ARBA00022448"/>
    </source>
</evidence>
<gene>
    <name evidence="9" type="ORF">N782_01110</name>
</gene>
<dbReference type="InterPro" id="IPR000390">
    <property type="entry name" value="Small_drug/metabolite_transptr"/>
</dbReference>
<dbReference type="InterPro" id="IPR045324">
    <property type="entry name" value="Small_multidrug_res"/>
</dbReference>
<name>A0A0A2TH31_9BACI</name>
<evidence type="ECO:0000256" key="6">
    <source>
        <dbReference type="ARBA" id="ARBA00023136"/>
    </source>
</evidence>
<dbReference type="PANTHER" id="PTHR30561:SF0">
    <property type="entry name" value="GUANIDINIUM EXPORTER"/>
    <property type="match status" value="1"/>
</dbReference>
<evidence type="ECO:0000256" key="3">
    <source>
        <dbReference type="ARBA" id="ARBA00022475"/>
    </source>
</evidence>
<feature type="transmembrane region" description="Helical" evidence="8">
    <location>
        <begin position="5"/>
        <end position="23"/>
    </location>
</feature>
<feature type="transmembrane region" description="Helical" evidence="8">
    <location>
        <begin position="29"/>
        <end position="46"/>
    </location>
</feature>
<feature type="transmembrane region" description="Helical" evidence="8">
    <location>
        <begin position="83"/>
        <end position="102"/>
    </location>
</feature>
<evidence type="ECO:0000256" key="1">
    <source>
        <dbReference type="ARBA" id="ARBA00004651"/>
    </source>
</evidence>
<protein>
    <submittedName>
        <fullName evidence="9">Ligand-binding protein SH3</fullName>
    </submittedName>
</protein>
<dbReference type="InterPro" id="IPR037185">
    <property type="entry name" value="EmrE-like"/>
</dbReference>
<comment type="similarity">
    <text evidence="7">Belongs to the drug/metabolite transporter (DMT) superfamily. Small multidrug resistance (SMR) (TC 2.A.7.1) family.</text>
</comment>
<organism evidence="9 10">
    <name type="scientific">Pontibacillus yanchengensis Y32</name>
    <dbReference type="NCBI Taxonomy" id="1385514"/>
    <lineage>
        <taxon>Bacteria</taxon>
        <taxon>Bacillati</taxon>
        <taxon>Bacillota</taxon>
        <taxon>Bacilli</taxon>
        <taxon>Bacillales</taxon>
        <taxon>Bacillaceae</taxon>
        <taxon>Pontibacillus</taxon>
    </lineage>
</organism>
<comment type="subcellular location">
    <subcellularLocation>
        <location evidence="1 7">Cell membrane</location>
        <topology evidence="1 7">Multi-pass membrane protein</topology>
    </subcellularLocation>
</comment>
<evidence type="ECO:0000256" key="8">
    <source>
        <dbReference type="SAM" id="Phobius"/>
    </source>
</evidence>
<keyword evidence="4 7" id="KW-0812">Transmembrane</keyword>
<keyword evidence="6 8" id="KW-0472">Membrane</keyword>
<dbReference type="PANTHER" id="PTHR30561">
    <property type="entry name" value="SMR FAMILY PROTON-DEPENDENT DRUG EFFLUX TRANSPORTER SUGE"/>
    <property type="match status" value="1"/>
</dbReference>
<dbReference type="GO" id="GO:0022857">
    <property type="term" value="F:transmembrane transporter activity"/>
    <property type="evidence" value="ECO:0007669"/>
    <property type="project" value="InterPro"/>
</dbReference>
<dbReference type="GO" id="GO:0005886">
    <property type="term" value="C:plasma membrane"/>
    <property type="evidence" value="ECO:0007669"/>
    <property type="project" value="UniProtKB-SubCell"/>
</dbReference>
<feature type="transmembrane region" description="Helical" evidence="8">
    <location>
        <begin position="58"/>
        <end position="77"/>
    </location>
</feature>
<keyword evidence="10" id="KW-1185">Reference proteome</keyword>
<accession>A0A0A2TH31</accession>
<dbReference type="EMBL" id="AVBF01000008">
    <property type="protein sequence ID" value="KGP73763.1"/>
    <property type="molecule type" value="Genomic_DNA"/>
</dbReference>
<keyword evidence="3" id="KW-1003">Cell membrane</keyword>
<dbReference type="STRING" id="1385514.N782_01110"/>
<keyword evidence="5 8" id="KW-1133">Transmembrane helix</keyword>
<evidence type="ECO:0000313" key="9">
    <source>
        <dbReference type="EMBL" id="KGP73763.1"/>
    </source>
</evidence>
<dbReference type="Proteomes" id="UP000030147">
    <property type="component" value="Unassembled WGS sequence"/>
</dbReference>
<evidence type="ECO:0000313" key="10">
    <source>
        <dbReference type="Proteomes" id="UP000030147"/>
    </source>
</evidence>
<dbReference type="SUPFAM" id="SSF103481">
    <property type="entry name" value="Multidrug resistance efflux transporter EmrE"/>
    <property type="match status" value="1"/>
</dbReference>
<evidence type="ECO:0000256" key="7">
    <source>
        <dbReference type="RuleBase" id="RU003942"/>
    </source>
</evidence>
<dbReference type="AlphaFoldDB" id="A0A0A2TH31"/>
<proteinExistence type="inferred from homology"/>
<evidence type="ECO:0000256" key="5">
    <source>
        <dbReference type="ARBA" id="ARBA00022989"/>
    </source>
</evidence>
<dbReference type="eggNOG" id="COG2076">
    <property type="taxonomic scope" value="Bacteria"/>
</dbReference>
<keyword evidence="2" id="KW-0813">Transport</keyword>
<comment type="caution">
    <text evidence="9">The sequence shown here is derived from an EMBL/GenBank/DDBJ whole genome shotgun (WGS) entry which is preliminary data.</text>
</comment>
<dbReference type="Pfam" id="PF00893">
    <property type="entry name" value="Multi_Drug_Res"/>
    <property type="match status" value="1"/>
</dbReference>
<evidence type="ECO:0000256" key="4">
    <source>
        <dbReference type="ARBA" id="ARBA00022692"/>
    </source>
</evidence>
<sequence length="116" mass="12594">MAWTYVLIAGLIEIIWVFSMKLSDGFTNLVPSVVTVVAIVISFYFVSKSMEALPVGTAYAVFTGIGTVGAVVIEFIMTPDMMNVGKVFFLLLLVTGIIGLKFTDKDEQETASEVTN</sequence>
<dbReference type="FunFam" id="1.10.3730.20:FF:000001">
    <property type="entry name" value="Quaternary ammonium compound resistance transporter SugE"/>
    <property type="match status" value="1"/>
</dbReference>
<dbReference type="OrthoDB" id="21828at2"/>
<dbReference type="RefSeq" id="WP_036816714.1">
    <property type="nucleotide sequence ID" value="NZ_AVBF01000008.1"/>
</dbReference>
<dbReference type="Gene3D" id="1.10.3730.20">
    <property type="match status" value="1"/>
</dbReference>
<reference evidence="9 10" key="1">
    <citation type="journal article" date="2015" name="Stand. Genomic Sci.">
        <title>High quality draft genome sequence of the moderately halophilic bacterium Pontibacillus yanchengensis Y32(T) and comparison among Pontibacillus genomes.</title>
        <authorList>
            <person name="Huang J."/>
            <person name="Qiao Z.X."/>
            <person name="Tang J.W."/>
            <person name="Wang G."/>
        </authorList>
    </citation>
    <scope>NUCLEOTIDE SEQUENCE [LARGE SCALE GENOMIC DNA]</scope>
    <source>
        <strain evidence="9 10">Y32</strain>
    </source>
</reference>